<evidence type="ECO:0000313" key="2">
    <source>
        <dbReference type="Proteomes" id="UP000006514"/>
    </source>
</evidence>
<dbReference type="InParanoid" id="J0D2Y6"/>
<proteinExistence type="predicted"/>
<organism evidence="1 2">
    <name type="scientific">Auricularia subglabra (strain TFB-10046 / SS5)</name>
    <name type="common">White-rot fungus</name>
    <name type="synonym">Auricularia delicata (strain TFB10046)</name>
    <dbReference type="NCBI Taxonomy" id="717982"/>
    <lineage>
        <taxon>Eukaryota</taxon>
        <taxon>Fungi</taxon>
        <taxon>Dikarya</taxon>
        <taxon>Basidiomycota</taxon>
        <taxon>Agaricomycotina</taxon>
        <taxon>Agaricomycetes</taxon>
        <taxon>Auriculariales</taxon>
        <taxon>Auriculariaceae</taxon>
        <taxon>Auricularia</taxon>
    </lineage>
</organism>
<gene>
    <name evidence="1" type="ORF">AURDEDRAFT_166285</name>
</gene>
<protein>
    <submittedName>
        <fullName evidence="1">Uncharacterized protein</fullName>
    </submittedName>
</protein>
<sequence>MLALGTFGAAPASGLFGVGLFHKLCLVRRPRPCRAPVILLRSFSLANLNALKPFRILQSPCRPRSRLPQFTSDEPLNATFPDPRLAEGASSHSKLVVSNCATPKFPYRPPAD</sequence>
<accession>J0D2Y6</accession>
<evidence type="ECO:0000313" key="1">
    <source>
        <dbReference type="EMBL" id="EJD44501.1"/>
    </source>
</evidence>
<keyword evidence="2" id="KW-1185">Reference proteome</keyword>
<name>J0D2Y6_AURST</name>
<dbReference type="Proteomes" id="UP000006514">
    <property type="component" value="Unassembled WGS sequence"/>
</dbReference>
<dbReference type="AlphaFoldDB" id="J0D2Y6"/>
<dbReference type="KEGG" id="adl:AURDEDRAFT_166285"/>
<dbReference type="EMBL" id="JH687770">
    <property type="protein sequence ID" value="EJD44501.1"/>
    <property type="molecule type" value="Genomic_DNA"/>
</dbReference>
<reference evidence="2" key="1">
    <citation type="journal article" date="2012" name="Science">
        <title>The Paleozoic origin of enzymatic lignin decomposition reconstructed from 31 fungal genomes.</title>
        <authorList>
            <person name="Floudas D."/>
            <person name="Binder M."/>
            <person name="Riley R."/>
            <person name="Barry K."/>
            <person name="Blanchette R.A."/>
            <person name="Henrissat B."/>
            <person name="Martinez A.T."/>
            <person name="Otillar R."/>
            <person name="Spatafora J.W."/>
            <person name="Yadav J.S."/>
            <person name="Aerts A."/>
            <person name="Benoit I."/>
            <person name="Boyd A."/>
            <person name="Carlson A."/>
            <person name="Copeland A."/>
            <person name="Coutinho P.M."/>
            <person name="de Vries R.P."/>
            <person name="Ferreira P."/>
            <person name="Findley K."/>
            <person name="Foster B."/>
            <person name="Gaskell J."/>
            <person name="Glotzer D."/>
            <person name="Gorecki P."/>
            <person name="Heitman J."/>
            <person name="Hesse C."/>
            <person name="Hori C."/>
            <person name="Igarashi K."/>
            <person name="Jurgens J.A."/>
            <person name="Kallen N."/>
            <person name="Kersten P."/>
            <person name="Kohler A."/>
            <person name="Kuees U."/>
            <person name="Kumar T.K.A."/>
            <person name="Kuo A."/>
            <person name="LaButti K."/>
            <person name="Larrondo L.F."/>
            <person name="Lindquist E."/>
            <person name="Ling A."/>
            <person name="Lombard V."/>
            <person name="Lucas S."/>
            <person name="Lundell T."/>
            <person name="Martin R."/>
            <person name="McLaughlin D.J."/>
            <person name="Morgenstern I."/>
            <person name="Morin E."/>
            <person name="Murat C."/>
            <person name="Nagy L.G."/>
            <person name="Nolan M."/>
            <person name="Ohm R.A."/>
            <person name="Patyshakuliyeva A."/>
            <person name="Rokas A."/>
            <person name="Ruiz-Duenas F.J."/>
            <person name="Sabat G."/>
            <person name="Salamov A."/>
            <person name="Samejima M."/>
            <person name="Schmutz J."/>
            <person name="Slot J.C."/>
            <person name="St John F."/>
            <person name="Stenlid J."/>
            <person name="Sun H."/>
            <person name="Sun S."/>
            <person name="Syed K."/>
            <person name="Tsang A."/>
            <person name="Wiebenga A."/>
            <person name="Young D."/>
            <person name="Pisabarro A."/>
            <person name="Eastwood D.C."/>
            <person name="Martin F."/>
            <person name="Cullen D."/>
            <person name="Grigoriev I.V."/>
            <person name="Hibbett D.S."/>
        </authorList>
    </citation>
    <scope>NUCLEOTIDE SEQUENCE [LARGE SCALE GENOMIC DNA]</scope>
    <source>
        <strain evidence="2">TFB10046</strain>
    </source>
</reference>